<dbReference type="SUPFAM" id="SSF51735">
    <property type="entry name" value="NAD(P)-binding Rossmann-fold domains"/>
    <property type="match status" value="1"/>
</dbReference>
<dbReference type="EMBL" id="WEGK01000002">
    <property type="protein sequence ID" value="MQY18378.1"/>
    <property type="molecule type" value="Genomic_DNA"/>
</dbReference>
<dbReference type="OrthoDB" id="7064009at2"/>
<protein>
    <submittedName>
        <fullName evidence="3">Oxidoreductase UcpA</fullName>
        <ecNumber evidence="3">1.-.-.-</ecNumber>
    </submittedName>
</protein>
<dbReference type="GO" id="GO:0016491">
    <property type="term" value="F:oxidoreductase activity"/>
    <property type="evidence" value="ECO:0007669"/>
    <property type="project" value="UniProtKB-KW"/>
</dbReference>
<dbReference type="RefSeq" id="WP_153408517.1">
    <property type="nucleotide sequence ID" value="NZ_WEGK01000002.1"/>
</dbReference>
<evidence type="ECO:0000256" key="2">
    <source>
        <dbReference type="ARBA" id="ARBA00023002"/>
    </source>
</evidence>
<dbReference type="PRINTS" id="PR00080">
    <property type="entry name" value="SDRFAMILY"/>
</dbReference>
<dbReference type="PROSITE" id="PS00061">
    <property type="entry name" value="ADH_SHORT"/>
    <property type="match status" value="1"/>
</dbReference>
<evidence type="ECO:0000313" key="4">
    <source>
        <dbReference type="Proteomes" id="UP000438448"/>
    </source>
</evidence>
<dbReference type="NCBIfam" id="NF005559">
    <property type="entry name" value="PRK07231.1"/>
    <property type="match status" value="1"/>
</dbReference>
<dbReference type="CDD" id="cd05233">
    <property type="entry name" value="SDR_c"/>
    <property type="match status" value="1"/>
</dbReference>
<dbReference type="PRINTS" id="PR00081">
    <property type="entry name" value="GDHRDH"/>
</dbReference>
<evidence type="ECO:0000313" key="3">
    <source>
        <dbReference type="EMBL" id="MQY18378.1"/>
    </source>
</evidence>
<accession>A0A7K0CY85</accession>
<keyword evidence="2 3" id="KW-0560">Oxidoreductase</keyword>
<dbReference type="EC" id="1.-.-.-" evidence="3"/>
<dbReference type="Gene3D" id="3.40.50.720">
    <property type="entry name" value="NAD(P)-binding Rossmann-like Domain"/>
    <property type="match status" value="1"/>
</dbReference>
<name>A0A7K0CY85_9NOCA</name>
<dbReference type="Proteomes" id="UP000438448">
    <property type="component" value="Unassembled WGS sequence"/>
</dbReference>
<dbReference type="PANTHER" id="PTHR24321:SF8">
    <property type="entry name" value="ESTRADIOL 17-BETA-DEHYDROGENASE 8-RELATED"/>
    <property type="match status" value="1"/>
</dbReference>
<organism evidence="3 4">
    <name type="scientific">Nocardia macrotermitis</name>
    <dbReference type="NCBI Taxonomy" id="2585198"/>
    <lineage>
        <taxon>Bacteria</taxon>
        <taxon>Bacillati</taxon>
        <taxon>Actinomycetota</taxon>
        <taxon>Actinomycetes</taxon>
        <taxon>Mycobacteriales</taxon>
        <taxon>Nocardiaceae</taxon>
        <taxon>Nocardia</taxon>
    </lineage>
</organism>
<reference evidence="3 4" key="1">
    <citation type="submission" date="2019-10" db="EMBL/GenBank/DDBJ databases">
        <title>Nocardia macrotermitis sp. nov. and Nocardia aurantia sp. nov., isolated from the gut of fungus growing-termite Macrotermes natalensis.</title>
        <authorList>
            <person name="Benndorf R."/>
            <person name="Schwitalla J."/>
            <person name="Martin K."/>
            <person name="De Beer W."/>
            <person name="Kaster A.-K."/>
            <person name="Vollmers J."/>
            <person name="Poulsen M."/>
            <person name="Beemelmanns C."/>
        </authorList>
    </citation>
    <scope>NUCLEOTIDE SEQUENCE [LARGE SCALE GENOMIC DNA]</scope>
    <source>
        <strain evidence="3 4">RB20</strain>
    </source>
</reference>
<comment type="caution">
    <text evidence="3">The sequence shown here is derived from an EMBL/GenBank/DDBJ whole genome shotgun (WGS) entry which is preliminary data.</text>
</comment>
<keyword evidence="4" id="KW-1185">Reference proteome</keyword>
<dbReference type="PANTHER" id="PTHR24321">
    <property type="entry name" value="DEHYDROGENASES, SHORT CHAIN"/>
    <property type="match status" value="1"/>
</dbReference>
<dbReference type="Pfam" id="PF13561">
    <property type="entry name" value="adh_short_C2"/>
    <property type="match status" value="1"/>
</dbReference>
<dbReference type="InterPro" id="IPR036291">
    <property type="entry name" value="NAD(P)-bd_dom_sf"/>
</dbReference>
<comment type="similarity">
    <text evidence="1">Belongs to the short-chain dehydrogenases/reductases (SDR) family.</text>
</comment>
<dbReference type="FunFam" id="3.40.50.720:FF:000084">
    <property type="entry name" value="Short-chain dehydrogenase reductase"/>
    <property type="match status" value="1"/>
</dbReference>
<dbReference type="InterPro" id="IPR002347">
    <property type="entry name" value="SDR_fam"/>
</dbReference>
<sequence>MPYNFADMTFVITGATKGIGAGCARVAARYGANVVVSGTSAERGKDVVEQIRTAGGEASFVACDVRHPEQVEQLMASAAAIYGGIDVLHNNAGVTETALTSQLSLADMPVETFDEVLGINLRGPWLCAKYALPYLKSSTRNPSIINTASTGSFVAFPGCTAYGASKGGLGLLTKNLAMELSPSGIRVNALAPGLTGTEMVVDYLDTMGDPEEALRKLTGTQLVPRLGEPDEIAELLCFLASDKALFVNGVVWLVDGGTLAWRGSNA</sequence>
<gene>
    <name evidence="3" type="primary">ucpA_1</name>
    <name evidence="3" type="ORF">NRB20_14540</name>
</gene>
<evidence type="ECO:0000256" key="1">
    <source>
        <dbReference type="ARBA" id="ARBA00006484"/>
    </source>
</evidence>
<proteinExistence type="inferred from homology"/>
<dbReference type="InterPro" id="IPR020904">
    <property type="entry name" value="Sc_DH/Rdtase_CS"/>
</dbReference>
<dbReference type="AlphaFoldDB" id="A0A7K0CY85"/>